<dbReference type="KEGG" id="mis:MICPUN_62380"/>
<evidence type="ECO:0000313" key="1">
    <source>
        <dbReference type="EMBL" id="ACO66110.1"/>
    </source>
</evidence>
<accession>C1EDT2</accession>
<keyword evidence="2" id="KW-1185">Reference proteome</keyword>
<reference evidence="1 2" key="1">
    <citation type="journal article" date="2009" name="Science">
        <title>Green evolution and dynamic adaptations revealed by genomes of the marine picoeukaryotes Micromonas.</title>
        <authorList>
            <person name="Worden A.Z."/>
            <person name="Lee J.H."/>
            <person name="Mock T."/>
            <person name="Rouze P."/>
            <person name="Simmons M.P."/>
            <person name="Aerts A.L."/>
            <person name="Allen A.E."/>
            <person name="Cuvelier M.L."/>
            <person name="Derelle E."/>
            <person name="Everett M.V."/>
            <person name="Foulon E."/>
            <person name="Grimwood J."/>
            <person name="Gundlach H."/>
            <person name="Henrissat B."/>
            <person name="Napoli C."/>
            <person name="McDonald S.M."/>
            <person name="Parker M.S."/>
            <person name="Rombauts S."/>
            <person name="Salamov A."/>
            <person name="Von Dassow P."/>
            <person name="Badger J.H."/>
            <person name="Coutinho P.M."/>
            <person name="Demir E."/>
            <person name="Dubchak I."/>
            <person name="Gentemann C."/>
            <person name="Eikrem W."/>
            <person name="Gready J.E."/>
            <person name="John U."/>
            <person name="Lanier W."/>
            <person name="Lindquist E.A."/>
            <person name="Lucas S."/>
            <person name="Mayer K.F."/>
            <person name="Moreau H."/>
            <person name="Not F."/>
            <person name="Otillar R."/>
            <person name="Panaud O."/>
            <person name="Pangilinan J."/>
            <person name="Paulsen I."/>
            <person name="Piegu B."/>
            <person name="Poliakov A."/>
            <person name="Robbens S."/>
            <person name="Schmutz J."/>
            <person name="Toulza E."/>
            <person name="Wyss T."/>
            <person name="Zelensky A."/>
            <person name="Zhou K."/>
            <person name="Armbrust E.V."/>
            <person name="Bhattacharya D."/>
            <person name="Goodenough U.W."/>
            <person name="Van de Peer Y."/>
            <person name="Grigoriev I.V."/>
        </authorList>
    </citation>
    <scope>NUCLEOTIDE SEQUENCE [LARGE SCALE GENOMIC DNA]</scope>
    <source>
        <strain evidence="2">RCC299 / NOUM17</strain>
    </source>
</reference>
<dbReference type="OMA" id="RHGCHHC"/>
<sequence length="326" mass="34355">MGRTRGDRRGSWDPSDDRVFSSVAETLARDAGPVEELARRAAESFAAPLAASTAAFLVTARLARRSAYALGVSCATPMVGAVMSVCAVGGSAALAGQAAREATSWASAGRGDARVGGRASWLFPSGFGRARADAPWDEREMTADAILGSLMYAALGRGLKTAMPSDVSHPGAMARKSLPANGAHYASEGQKRTLARWMARHGCHHCGTKVGAVIGDHMPPNKVAFGSSAAAEAFREGTQSLWTRAWQAVGGVPKQRFFPQCRGCSDLQSVAVRTGVKKLVMHGGGVKIGAVVAGCVAARHYAMARHPEEYAKWEAKLEELKFRFAP</sequence>
<dbReference type="OrthoDB" id="70850at2759"/>
<dbReference type="Proteomes" id="UP000002009">
    <property type="component" value="Chromosome 11"/>
</dbReference>
<proteinExistence type="predicted"/>
<dbReference type="RefSeq" id="XP_002504852.1">
    <property type="nucleotide sequence ID" value="XM_002504806.1"/>
</dbReference>
<dbReference type="eggNOG" id="ENOG502S73D">
    <property type="taxonomic scope" value="Eukaryota"/>
</dbReference>
<dbReference type="STRING" id="296587.C1EDT2"/>
<gene>
    <name evidence="1" type="ORF">MICPUN_62380</name>
</gene>
<name>C1EDT2_MICCC</name>
<dbReference type="InParanoid" id="C1EDT2"/>
<evidence type="ECO:0000313" key="2">
    <source>
        <dbReference type="Proteomes" id="UP000002009"/>
    </source>
</evidence>
<protein>
    <submittedName>
        <fullName evidence="1">Uncharacterized protein</fullName>
    </submittedName>
</protein>
<dbReference type="EMBL" id="CP001330">
    <property type="protein sequence ID" value="ACO66110.1"/>
    <property type="molecule type" value="Genomic_DNA"/>
</dbReference>
<dbReference type="AlphaFoldDB" id="C1EDT2"/>
<organism evidence="1 2">
    <name type="scientific">Micromonas commoda (strain RCC299 / NOUM17 / CCMP2709)</name>
    <name type="common">Picoplanktonic green alga</name>
    <dbReference type="NCBI Taxonomy" id="296587"/>
    <lineage>
        <taxon>Eukaryota</taxon>
        <taxon>Viridiplantae</taxon>
        <taxon>Chlorophyta</taxon>
        <taxon>Mamiellophyceae</taxon>
        <taxon>Mamiellales</taxon>
        <taxon>Mamiellaceae</taxon>
        <taxon>Micromonas</taxon>
    </lineage>
</organism>
<dbReference type="PANTHER" id="PTHR38585:SF1">
    <property type="entry name" value="TRANSMEMBRANE PROTEIN"/>
    <property type="match status" value="1"/>
</dbReference>
<dbReference type="GeneID" id="8247584"/>
<dbReference type="PANTHER" id="PTHR38585">
    <property type="entry name" value="TRANSMEMBRANE PROTEIN"/>
    <property type="match status" value="1"/>
</dbReference>